<dbReference type="EMBL" id="CP040058">
    <property type="protein sequence ID" value="QCP35990.1"/>
    <property type="molecule type" value="Genomic_DNA"/>
</dbReference>
<evidence type="ECO:0000259" key="5">
    <source>
        <dbReference type="Pfam" id="PF04198"/>
    </source>
</evidence>
<dbReference type="Proteomes" id="UP000298653">
    <property type="component" value="Chromosome"/>
</dbReference>
<evidence type="ECO:0000256" key="1">
    <source>
        <dbReference type="ARBA" id="ARBA00010466"/>
    </source>
</evidence>
<dbReference type="Gene3D" id="3.40.50.1360">
    <property type="match status" value="1"/>
</dbReference>
<organism evidence="6 7">
    <name type="scientific">Anaerostipes rhamnosivorans</name>
    <dbReference type="NCBI Taxonomy" id="1229621"/>
    <lineage>
        <taxon>Bacteria</taxon>
        <taxon>Bacillati</taxon>
        <taxon>Bacillota</taxon>
        <taxon>Clostridia</taxon>
        <taxon>Lachnospirales</taxon>
        <taxon>Lachnospiraceae</taxon>
        <taxon>Anaerostipes</taxon>
    </lineage>
</organism>
<keyword evidence="7" id="KW-1185">Reference proteome</keyword>
<dbReference type="PANTHER" id="PTHR34294">
    <property type="entry name" value="TRANSCRIPTIONAL REGULATOR-RELATED"/>
    <property type="match status" value="1"/>
</dbReference>
<dbReference type="OrthoDB" id="58802at2"/>
<evidence type="ECO:0000256" key="4">
    <source>
        <dbReference type="ARBA" id="ARBA00023163"/>
    </source>
</evidence>
<dbReference type="KEGG" id="arf:AR1Y2_2536"/>
<dbReference type="AlphaFoldDB" id="A0A4V1EGG4"/>
<keyword evidence="4" id="KW-0804">Transcription</keyword>
<dbReference type="SUPFAM" id="SSF100950">
    <property type="entry name" value="NagB/RpiA/CoA transferase-like"/>
    <property type="match status" value="1"/>
</dbReference>
<comment type="similarity">
    <text evidence="1">Belongs to the SorC transcriptional regulatory family.</text>
</comment>
<gene>
    <name evidence="6" type="ORF">AR1Y2_2536</name>
</gene>
<feature type="domain" description="Sugar-binding" evidence="5">
    <location>
        <begin position="66"/>
        <end position="322"/>
    </location>
</feature>
<keyword evidence="3" id="KW-0238">DNA-binding</keyword>
<dbReference type="RefSeq" id="WP_137329279.1">
    <property type="nucleotide sequence ID" value="NZ_CP040058.1"/>
</dbReference>
<dbReference type="InterPro" id="IPR037171">
    <property type="entry name" value="NagB/RpiA_transferase-like"/>
</dbReference>
<dbReference type="InterPro" id="IPR051054">
    <property type="entry name" value="SorC_transcr_regulators"/>
</dbReference>
<dbReference type="InterPro" id="IPR007324">
    <property type="entry name" value="Sugar-bd_dom_put"/>
</dbReference>
<proteinExistence type="inferred from homology"/>
<dbReference type="GO" id="GO:0030246">
    <property type="term" value="F:carbohydrate binding"/>
    <property type="evidence" value="ECO:0007669"/>
    <property type="project" value="InterPro"/>
</dbReference>
<evidence type="ECO:0000256" key="3">
    <source>
        <dbReference type="ARBA" id="ARBA00023125"/>
    </source>
</evidence>
<dbReference type="Pfam" id="PF04198">
    <property type="entry name" value="Sugar-bind"/>
    <property type="match status" value="1"/>
</dbReference>
<accession>A0A4V1EGG4</accession>
<keyword evidence="2" id="KW-0805">Transcription regulation</keyword>
<name>A0A4V1EGG4_9FIRM</name>
<dbReference type="PANTHER" id="PTHR34294:SF1">
    <property type="entry name" value="TRANSCRIPTIONAL REGULATOR LSRR"/>
    <property type="match status" value="1"/>
</dbReference>
<evidence type="ECO:0000256" key="2">
    <source>
        <dbReference type="ARBA" id="ARBA00023015"/>
    </source>
</evidence>
<protein>
    <submittedName>
        <fullName evidence="6">Transcriptional regulator of sorbose uptake and utilization protein</fullName>
    </submittedName>
</protein>
<evidence type="ECO:0000313" key="7">
    <source>
        <dbReference type="Proteomes" id="UP000298653"/>
    </source>
</evidence>
<dbReference type="Gene3D" id="1.10.10.60">
    <property type="entry name" value="Homeodomain-like"/>
    <property type="match status" value="1"/>
</dbReference>
<dbReference type="GO" id="GO:0003677">
    <property type="term" value="F:DNA binding"/>
    <property type="evidence" value="ECO:0007669"/>
    <property type="project" value="UniProtKB-KW"/>
</dbReference>
<reference evidence="6 7" key="1">
    <citation type="submission" date="2019-05" db="EMBL/GenBank/DDBJ databases">
        <title>Complete genome sequencing of Anaerostipes rhamnosivorans.</title>
        <authorList>
            <person name="Bui T.P.N."/>
            <person name="de Vos W.M."/>
        </authorList>
    </citation>
    <scope>NUCLEOTIDE SEQUENCE [LARGE SCALE GENOMIC DNA]</scope>
    <source>
        <strain evidence="6 7">1y2</strain>
    </source>
</reference>
<evidence type="ECO:0000313" key="6">
    <source>
        <dbReference type="EMBL" id="QCP35990.1"/>
    </source>
</evidence>
<sequence length="324" mass="36447">MKKIVDDDRLIYKCCNLYYMKNKTQVEICNTLGLSRATVSRMLALGREQGIVKIEVINPISYDYGELEQKLEQRFGLKEAIIVESEPLDTREEQMDMLSEAAFDYLSHILKNDDYVGVTMGRTLSHIAHVDKGYDKGNKLLFVPLYGGISQKRTEKRDVQSNRIAVEFAEKFGGDYVQFLSPGIFSSKEVKDIFLQEETVNYIYEYFSKLRIVVMGIGIPEAGGTALVAEGYLSEKELKDFVEMGAVGDASLYFYNIEGNTQPFDSFNQRVAGISQEQLKSIDIRIGVAGGIEKAKSVIGAVRSKNINVLITDSECARQMLKEV</sequence>